<keyword evidence="4" id="KW-1185">Reference proteome</keyword>
<evidence type="ECO:0000313" key="4">
    <source>
        <dbReference type="Proteomes" id="UP000306102"/>
    </source>
</evidence>
<dbReference type="Proteomes" id="UP000306102">
    <property type="component" value="Unassembled WGS sequence"/>
</dbReference>
<evidence type="ECO:0000256" key="1">
    <source>
        <dbReference type="ARBA" id="ARBA00023180"/>
    </source>
</evidence>
<dbReference type="InterPro" id="IPR032872">
    <property type="entry name" value="WAK_assoc_C"/>
</dbReference>
<organism evidence="3 4">
    <name type="scientific">Camellia sinensis var. sinensis</name>
    <name type="common">China tea</name>
    <dbReference type="NCBI Taxonomy" id="542762"/>
    <lineage>
        <taxon>Eukaryota</taxon>
        <taxon>Viridiplantae</taxon>
        <taxon>Streptophyta</taxon>
        <taxon>Embryophyta</taxon>
        <taxon>Tracheophyta</taxon>
        <taxon>Spermatophyta</taxon>
        <taxon>Magnoliopsida</taxon>
        <taxon>eudicotyledons</taxon>
        <taxon>Gunneridae</taxon>
        <taxon>Pentapetalae</taxon>
        <taxon>asterids</taxon>
        <taxon>Ericales</taxon>
        <taxon>Theaceae</taxon>
        <taxon>Camellia</taxon>
    </lineage>
</organism>
<reference evidence="3 4" key="1">
    <citation type="journal article" date="2018" name="Proc. Natl. Acad. Sci. U.S.A.">
        <title>Draft genome sequence of Camellia sinensis var. sinensis provides insights into the evolution of the tea genome and tea quality.</title>
        <authorList>
            <person name="Wei C."/>
            <person name="Yang H."/>
            <person name="Wang S."/>
            <person name="Zhao J."/>
            <person name="Liu C."/>
            <person name="Gao L."/>
            <person name="Xia E."/>
            <person name="Lu Y."/>
            <person name="Tai Y."/>
            <person name="She G."/>
            <person name="Sun J."/>
            <person name="Cao H."/>
            <person name="Tong W."/>
            <person name="Gao Q."/>
            <person name="Li Y."/>
            <person name="Deng W."/>
            <person name="Jiang X."/>
            <person name="Wang W."/>
            <person name="Chen Q."/>
            <person name="Zhang S."/>
            <person name="Li H."/>
            <person name="Wu J."/>
            <person name="Wang P."/>
            <person name="Li P."/>
            <person name="Shi C."/>
            <person name="Zheng F."/>
            <person name="Jian J."/>
            <person name="Huang B."/>
            <person name="Shan D."/>
            <person name="Shi M."/>
            <person name="Fang C."/>
            <person name="Yue Y."/>
            <person name="Li F."/>
            <person name="Li D."/>
            <person name="Wei S."/>
            <person name="Han B."/>
            <person name="Jiang C."/>
            <person name="Yin Y."/>
            <person name="Xia T."/>
            <person name="Zhang Z."/>
            <person name="Bennetzen J.L."/>
            <person name="Zhao S."/>
            <person name="Wan X."/>
        </authorList>
    </citation>
    <scope>NUCLEOTIDE SEQUENCE [LARGE SCALE GENOMIC DNA]</scope>
    <source>
        <strain evidence="4">cv. Shuchazao</strain>
        <tissue evidence="3">Leaf</tissue>
    </source>
</reference>
<dbReference type="STRING" id="542762.A0A4S4ET33"/>
<dbReference type="Pfam" id="PF14380">
    <property type="entry name" value="WAK_assoc"/>
    <property type="match status" value="1"/>
</dbReference>
<evidence type="ECO:0000313" key="3">
    <source>
        <dbReference type="EMBL" id="THG19575.1"/>
    </source>
</evidence>
<comment type="caution">
    <text evidence="3">The sequence shown here is derived from an EMBL/GenBank/DDBJ whole genome shotgun (WGS) entry which is preliminary data.</text>
</comment>
<proteinExistence type="predicted"/>
<keyword evidence="1" id="KW-0325">Glycoprotein</keyword>
<name>A0A4S4ET33_CAMSN</name>
<accession>A0A4S4ET33</accession>
<dbReference type="PANTHER" id="PTHR33355:SF13">
    <property type="entry name" value="WALL-ASSOCIATED RECEPTOR KINASE 3-LIKE"/>
    <property type="match status" value="1"/>
</dbReference>
<dbReference type="AlphaFoldDB" id="A0A4S4ET33"/>
<sequence length="350" mass="37756">MDQSLMATELHYKWNLKKISGKGNCSEISERWADQDARSGCGHPDFARYIRCSSGTLQFSTGTGVYTVSSIDYPTNTLIVTDPLMSNCSSMQNSGSFNLDRASPFSIVAEDIFVLLGCSTTSPVFDQNEELCDTGSGLNFCRGLYSCKGVAGIGLAPNAPISTCCVYEPQIVLGSGFMLDLPKLQCASYASIYGYGGDEGDPMKWEFGISLQYNGSHENEACKNCEDSGGLCGFAGLAESFACICRNGVNTTNNCYGRGYAWSGTCRHKIQTKMSVGVLATCNAQKQIIKEIAAALVLGPQPKYLVVVGGSEMSSPLSNIVPNDARVFLNWVLFDFSFSSSYYDLIVQST</sequence>
<dbReference type="EMBL" id="SDRB02002357">
    <property type="protein sequence ID" value="THG19575.1"/>
    <property type="molecule type" value="Genomic_DNA"/>
</dbReference>
<feature type="domain" description="Wall-associated receptor kinase C-terminal" evidence="2">
    <location>
        <begin position="208"/>
        <end position="247"/>
    </location>
</feature>
<evidence type="ECO:0000259" key="2">
    <source>
        <dbReference type="Pfam" id="PF14380"/>
    </source>
</evidence>
<dbReference type="PANTHER" id="PTHR33355">
    <property type="entry name" value="WALL-ASSOCIATED RECEPTOR KINASE CARBOXY-TERMINAL PROTEIN-RELATED"/>
    <property type="match status" value="1"/>
</dbReference>
<protein>
    <recommendedName>
        <fullName evidence="2">Wall-associated receptor kinase C-terminal domain-containing protein</fullName>
    </recommendedName>
</protein>
<gene>
    <name evidence="3" type="ORF">TEA_013989</name>
</gene>